<dbReference type="EMBL" id="AGNL01003626">
    <property type="protein sequence ID" value="EJK74478.1"/>
    <property type="molecule type" value="Genomic_DNA"/>
</dbReference>
<evidence type="ECO:0000256" key="1">
    <source>
        <dbReference type="SAM" id="MobiDB-lite"/>
    </source>
</evidence>
<name>K0T6P3_THAOC</name>
<feature type="compositionally biased region" description="Basic and acidic residues" evidence="1">
    <location>
        <begin position="159"/>
        <end position="176"/>
    </location>
</feature>
<comment type="caution">
    <text evidence="2">The sequence shown here is derived from an EMBL/GenBank/DDBJ whole genome shotgun (WGS) entry which is preliminary data.</text>
</comment>
<accession>K0T6P3</accession>
<feature type="compositionally biased region" description="Basic and acidic residues" evidence="1">
    <location>
        <begin position="8"/>
        <end position="21"/>
    </location>
</feature>
<feature type="non-terminal residue" evidence="2">
    <location>
        <position position="1"/>
    </location>
</feature>
<proteinExistence type="predicted"/>
<dbReference type="AlphaFoldDB" id="K0T6P3"/>
<feature type="compositionally biased region" description="Basic residues" evidence="1">
    <location>
        <begin position="109"/>
        <end position="119"/>
    </location>
</feature>
<dbReference type="Proteomes" id="UP000266841">
    <property type="component" value="Unassembled WGS sequence"/>
</dbReference>
<evidence type="ECO:0000313" key="2">
    <source>
        <dbReference type="EMBL" id="EJK74478.1"/>
    </source>
</evidence>
<feature type="compositionally biased region" description="Polar residues" evidence="1">
    <location>
        <begin position="58"/>
        <end position="77"/>
    </location>
</feature>
<keyword evidence="3" id="KW-1185">Reference proteome</keyword>
<feature type="compositionally biased region" description="Basic and acidic residues" evidence="1">
    <location>
        <begin position="78"/>
        <end position="108"/>
    </location>
</feature>
<reference evidence="2 3" key="1">
    <citation type="journal article" date="2012" name="Genome Biol.">
        <title>Genome and low-iron response of an oceanic diatom adapted to chronic iron limitation.</title>
        <authorList>
            <person name="Lommer M."/>
            <person name="Specht M."/>
            <person name="Roy A.S."/>
            <person name="Kraemer L."/>
            <person name="Andreson R."/>
            <person name="Gutowska M.A."/>
            <person name="Wolf J."/>
            <person name="Bergner S.V."/>
            <person name="Schilhabel M.B."/>
            <person name="Klostermeier U.C."/>
            <person name="Beiko R.G."/>
            <person name="Rosenstiel P."/>
            <person name="Hippler M."/>
            <person name="Laroche J."/>
        </authorList>
    </citation>
    <scope>NUCLEOTIDE SEQUENCE [LARGE SCALE GENOMIC DNA]</scope>
    <source>
        <strain evidence="2 3">CCMP1005</strain>
    </source>
</reference>
<organism evidence="2 3">
    <name type="scientific">Thalassiosira oceanica</name>
    <name type="common">Marine diatom</name>
    <dbReference type="NCBI Taxonomy" id="159749"/>
    <lineage>
        <taxon>Eukaryota</taxon>
        <taxon>Sar</taxon>
        <taxon>Stramenopiles</taxon>
        <taxon>Ochrophyta</taxon>
        <taxon>Bacillariophyta</taxon>
        <taxon>Coscinodiscophyceae</taxon>
        <taxon>Thalassiosirophycidae</taxon>
        <taxon>Thalassiosirales</taxon>
        <taxon>Thalassiosiraceae</taxon>
        <taxon>Thalassiosira</taxon>
    </lineage>
</organism>
<gene>
    <name evidence="2" type="ORF">THAOC_03836</name>
</gene>
<feature type="region of interest" description="Disordered" evidence="1">
    <location>
        <begin position="139"/>
        <end position="176"/>
    </location>
</feature>
<sequence length="250" mass="27910">GSLSVRAGIEHLNRDDAERQQHQSLRHAHLVRPRSSGGKSPEPRGGFQTMRALEESRGSNLSDPSPFSTHVHNIQTRHGNERQHRSRGRDQGGPHGRLPHDDRGERRRVPGRARLHPLRRPPVERPGQQVLLLRGLRGRRRHRPSQGAAALRGVGGVQGERRHDLEREQEGRREVHDVKRDGGEIVVDVGSSSGDEAVEEMLTWGTKPAPTERAHTPDEKIGEALGDIKIMILLLLRMSIRGWVPGVPLS</sequence>
<protein>
    <submittedName>
        <fullName evidence="2">Uncharacterized protein</fullName>
    </submittedName>
</protein>
<evidence type="ECO:0000313" key="3">
    <source>
        <dbReference type="Proteomes" id="UP000266841"/>
    </source>
</evidence>
<feature type="region of interest" description="Disordered" evidence="1">
    <location>
        <begin position="1"/>
        <end position="122"/>
    </location>
</feature>